<dbReference type="InterPro" id="IPR001638">
    <property type="entry name" value="Solute-binding_3/MltF_N"/>
</dbReference>
<dbReference type="SUPFAM" id="SSF53850">
    <property type="entry name" value="Periplasmic binding protein-like II"/>
    <property type="match status" value="1"/>
</dbReference>
<feature type="domain" description="Solute-binding protein family 3/N-terminal" evidence="2">
    <location>
        <begin position="37"/>
        <end position="105"/>
    </location>
</feature>
<evidence type="ECO:0000256" key="1">
    <source>
        <dbReference type="ARBA" id="ARBA00022729"/>
    </source>
</evidence>
<dbReference type="Gene3D" id="3.40.190.10">
    <property type="entry name" value="Periplasmic binding protein-like II"/>
    <property type="match status" value="1"/>
</dbReference>
<dbReference type="PANTHER" id="PTHR35936">
    <property type="entry name" value="MEMBRANE-BOUND LYTIC MUREIN TRANSGLYCOSYLASE F"/>
    <property type="match status" value="1"/>
</dbReference>
<sequence>MKRNKSTFVNILLILTFALLIGGIVIGQAQEKKVYINGIDPDFPPFAYVDKDGNPAGFDVEAVDWIAQEMGFEVKHQPTAWDTIIPTLNAKKIDFIASGLSFTEE</sequence>
<name>X1KTZ6_9ZZZZ</name>
<organism evidence="3">
    <name type="scientific">marine sediment metagenome</name>
    <dbReference type="NCBI Taxonomy" id="412755"/>
    <lineage>
        <taxon>unclassified sequences</taxon>
        <taxon>metagenomes</taxon>
        <taxon>ecological metagenomes</taxon>
    </lineage>
</organism>
<dbReference type="EMBL" id="BARV01000344">
    <property type="protein sequence ID" value="GAH97105.1"/>
    <property type="molecule type" value="Genomic_DNA"/>
</dbReference>
<protein>
    <recommendedName>
        <fullName evidence="2">Solute-binding protein family 3/N-terminal domain-containing protein</fullName>
    </recommendedName>
</protein>
<proteinExistence type="predicted"/>
<reference evidence="3" key="1">
    <citation type="journal article" date="2014" name="Front. Microbiol.">
        <title>High frequency of phylogenetically diverse reductive dehalogenase-homologous genes in deep subseafloor sedimentary metagenomes.</title>
        <authorList>
            <person name="Kawai M."/>
            <person name="Futagami T."/>
            <person name="Toyoda A."/>
            <person name="Takaki Y."/>
            <person name="Nishi S."/>
            <person name="Hori S."/>
            <person name="Arai W."/>
            <person name="Tsubouchi T."/>
            <person name="Morono Y."/>
            <person name="Uchiyama I."/>
            <person name="Ito T."/>
            <person name="Fujiyama A."/>
            <person name="Inagaki F."/>
            <person name="Takami H."/>
        </authorList>
    </citation>
    <scope>NUCLEOTIDE SEQUENCE</scope>
    <source>
        <strain evidence="3">Expedition CK06-06</strain>
    </source>
</reference>
<dbReference type="Pfam" id="PF00497">
    <property type="entry name" value="SBP_bac_3"/>
    <property type="match status" value="1"/>
</dbReference>
<comment type="caution">
    <text evidence="3">The sequence shown here is derived from an EMBL/GenBank/DDBJ whole genome shotgun (WGS) entry which is preliminary data.</text>
</comment>
<dbReference type="AlphaFoldDB" id="X1KTZ6"/>
<accession>X1KTZ6</accession>
<evidence type="ECO:0000259" key="2">
    <source>
        <dbReference type="Pfam" id="PF00497"/>
    </source>
</evidence>
<keyword evidence="1" id="KW-0732">Signal</keyword>
<evidence type="ECO:0000313" key="3">
    <source>
        <dbReference type="EMBL" id="GAH97105.1"/>
    </source>
</evidence>
<gene>
    <name evidence="3" type="ORF">S06H3_01389</name>
</gene>
<dbReference type="PANTHER" id="PTHR35936:SF19">
    <property type="entry name" value="AMINO-ACID-BINDING PROTEIN YXEM-RELATED"/>
    <property type="match status" value="1"/>
</dbReference>
<feature type="non-terminal residue" evidence="3">
    <location>
        <position position="105"/>
    </location>
</feature>